<gene>
    <name evidence="2" type="ORF">H9735_02785</name>
</gene>
<proteinExistence type="predicted"/>
<keyword evidence="1" id="KW-1133">Transmembrane helix</keyword>
<keyword evidence="1" id="KW-0472">Membrane</keyword>
<accession>A0A9D1WTW0</accession>
<feature type="transmembrane region" description="Helical" evidence="1">
    <location>
        <begin position="80"/>
        <end position="99"/>
    </location>
</feature>
<evidence type="ECO:0000256" key="1">
    <source>
        <dbReference type="SAM" id="Phobius"/>
    </source>
</evidence>
<dbReference type="EMBL" id="DXEM01000007">
    <property type="protein sequence ID" value="HIX67038.1"/>
    <property type="molecule type" value="Genomic_DNA"/>
</dbReference>
<feature type="transmembrane region" description="Helical" evidence="1">
    <location>
        <begin position="6"/>
        <end position="25"/>
    </location>
</feature>
<sequence length="106" mass="12213">MEYIIFFFVMEGCSVLFFYLGFLIWKKERINLIHDYHYTKVKEKDKKAYTSIMGKAMIVIGIGMAISGVIGIFIDSLKSAIPFGITFLIGLCMMIFAQIKYNRGIF</sequence>
<feature type="transmembrane region" description="Helical" evidence="1">
    <location>
        <begin position="52"/>
        <end position="74"/>
    </location>
</feature>
<comment type="caution">
    <text evidence="2">The sequence shown here is derived from an EMBL/GenBank/DDBJ whole genome shotgun (WGS) entry which is preliminary data.</text>
</comment>
<dbReference type="InterPro" id="IPR017259">
    <property type="entry name" value="UCP037672"/>
</dbReference>
<dbReference type="Pfam" id="PF12650">
    <property type="entry name" value="DUF3784"/>
    <property type="match status" value="1"/>
</dbReference>
<reference evidence="2" key="1">
    <citation type="journal article" date="2021" name="PeerJ">
        <title>Extensive microbial diversity within the chicken gut microbiome revealed by metagenomics and culture.</title>
        <authorList>
            <person name="Gilroy R."/>
            <person name="Ravi A."/>
            <person name="Getino M."/>
            <person name="Pursley I."/>
            <person name="Horton D.L."/>
            <person name="Alikhan N.F."/>
            <person name="Baker D."/>
            <person name="Gharbi K."/>
            <person name="Hall N."/>
            <person name="Watson M."/>
            <person name="Adriaenssens E.M."/>
            <person name="Foster-Nyarko E."/>
            <person name="Jarju S."/>
            <person name="Secka A."/>
            <person name="Antonio M."/>
            <person name="Oren A."/>
            <person name="Chaudhuri R.R."/>
            <person name="La Ragione R."/>
            <person name="Hildebrand F."/>
            <person name="Pallen M.J."/>
        </authorList>
    </citation>
    <scope>NUCLEOTIDE SEQUENCE</scope>
    <source>
        <strain evidence="2">CHK191-13928</strain>
    </source>
</reference>
<dbReference type="Proteomes" id="UP000886721">
    <property type="component" value="Unassembled WGS sequence"/>
</dbReference>
<organism evidence="2 3">
    <name type="scientific">Candidatus Anaerostipes excrementavium</name>
    <dbReference type="NCBI Taxonomy" id="2838463"/>
    <lineage>
        <taxon>Bacteria</taxon>
        <taxon>Bacillati</taxon>
        <taxon>Bacillota</taxon>
        <taxon>Clostridia</taxon>
        <taxon>Lachnospirales</taxon>
        <taxon>Lachnospiraceae</taxon>
        <taxon>Anaerostipes</taxon>
    </lineage>
</organism>
<evidence type="ECO:0000313" key="2">
    <source>
        <dbReference type="EMBL" id="HIX67038.1"/>
    </source>
</evidence>
<name>A0A9D1WTW0_9FIRM</name>
<reference evidence="2" key="2">
    <citation type="submission" date="2021-04" db="EMBL/GenBank/DDBJ databases">
        <authorList>
            <person name="Gilroy R."/>
        </authorList>
    </citation>
    <scope>NUCLEOTIDE SEQUENCE</scope>
    <source>
        <strain evidence="2">CHK191-13928</strain>
    </source>
</reference>
<protein>
    <submittedName>
        <fullName evidence="2">DUF3784 domain-containing protein</fullName>
    </submittedName>
</protein>
<evidence type="ECO:0000313" key="3">
    <source>
        <dbReference type="Proteomes" id="UP000886721"/>
    </source>
</evidence>
<dbReference type="AlphaFoldDB" id="A0A9D1WTW0"/>
<keyword evidence="1" id="KW-0812">Transmembrane</keyword>